<evidence type="ECO:0000313" key="2">
    <source>
        <dbReference type="Proteomes" id="UP001432322"/>
    </source>
</evidence>
<keyword evidence="2" id="KW-1185">Reference proteome</keyword>
<dbReference type="AlphaFoldDB" id="A0AAV5WNM1"/>
<accession>A0AAV5WNM1</accession>
<organism evidence="1 2">
    <name type="scientific">Pristionchus fissidentatus</name>
    <dbReference type="NCBI Taxonomy" id="1538716"/>
    <lineage>
        <taxon>Eukaryota</taxon>
        <taxon>Metazoa</taxon>
        <taxon>Ecdysozoa</taxon>
        <taxon>Nematoda</taxon>
        <taxon>Chromadorea</taxon>
        <taxon>Rhabditida</taxon>
        <taxon>Rhabditina</taxon>
        <taxon>Diplogasteromorpha</taxon>
        <taxon>Diplogasteroidea</taxon>
        <taxon>Neodiplogasteridae</taxon>
        <taxon>Pristionchus</taxon>
    </lineage>
</organism>
<comment type="caution">
    <text evidence="1">The sequence shown here is derived from an EMBL/GenBank/DDBJ whole genome shotgun (WGS) entry which is preliminary data.</text>
</comment>
<feature type="non-terminal residue" evidence="1">
    <location>
        <position position="1"/>
    </location>
</feature>
<name>A0AAV5WNM1_9BILA</name>
<feature type="non-terminal residue" evidence="1">
    <location>
        <position position="170"/>
    </location>
</feature>
<sequence>LLLLFSPLIVSIRLSTPPKIHTVDTLLREARCESYCFTQVILFCFIIFHNLLCQPCKSTCPEAREKAPRKRIEVFLTPSLRVKDRRKGEIELDVNLSTTCEQCLIVLEYRFMSGVSNTVSTWTPFQIVTPGVYSYSGLQLDSAYQFRTSLIYLWQKRKVAVTQWADLSPD</sequence>
<proteinExistence type="predicted"/>
<protein>
    <submittedName>
        <fullName evidence="1">Uncharacterized protein</fullName>
    </submittedName>
</protein>
<evidence type="ECO:0000313" key="1">
    <source>
        <dbReference type="EMBL" id="GMT32988.1"/>
    </source>
</evidence>
<dbReference type="Proteomes" id="UP001432322">
    <property type="component" value="Unassembled WGS sequence"/>
</dbReference>
<gene>
    <name evidence="1" type="ORF">PFISCL1PPCAC_24285</name>
</gene>
<reference evidence="1" key="1">
    <citation type="submission" date="2023-10" db="EMBL/GenBank/DDBJ databases">
        <title>Genome assembly of Pristionchus species.</title>
        <authorList>
            <person name="Yoshida K."/>
            <person name="Sommer R.J."/>
        </authorList>
    </citation>
    <scope>NUCLEOTIDE SEQUENCE</scope>
    <source>
        <strain evidence="1">RS5133</strain>
    </source>
</reference>
<dbReference type="EMBL" id="BTSY01000006">
    <property type="protein sequence ID" value="GMT32988.1"/>
    <property type="molecule type" value="Genomic_DNA"/>
</dbReference>